<feature type="compositionally biased region" description="Basic and acidic residues" evidence="8">
    <location>
        <begin position="391"/>
        <end position="400"/>
    </location>
</feature>
<feature type="region of interest" description="Disordered" evidence="8">
    <location>
        <begin position="176"/>
        <end position="205"/>
    </location>
</feature>
<dbReference type="SUPFAM" id="SSF57667">
    <property type="entry name" value="beta-beta-alpha zinc fingers"/>
    <property type="match status" value="1"/>
</dbReference>
<gene>
    <name evidence="10" type="primary">ZNF17</name>
    <name evidence="10" type="ORF">DIS24_g5283</name>
</gene>
<accession>A0AA40CYX6</accession>
<keyword evidence="11" id="KW-1185">Reference proteome</keyword>
<evidence type="ECO:0000259" key="9">
    <source>
        <dbReference type="PROSITE" id="PS50157"/>
    </source>
</evidence>
<feature type="region of interest" description="Disordered" evidence="8">
    <location>
        <begin position="741"/>
        <end position="778"/>
    </location>
</feature>
<reference evidence="10" key="1">
    <citation type="submission" date="2023-06" db="EMBL/GenBank/DDBJ databases">
        <title>Multi-omics analyses reveal the molecular pathogenesis toolkit of Lasiodiplodia hormozganensis, a cross-kingdom pathogen.</title>
        <authorList>
            <person name="Felix C."/>
            <person name="Meneses R."/>
            <person name="Goncalves M.F.M."/>
            <person name="Tilleman L."/>
            <person name="Duarte A.S."/>
            <person name="Jorrin-Novo J.V."/>
            <person name="Van De Peer Y."/>
            <person name="Deforce D."/>
            <person name="Van Nieuwerburgh F."/>
            <person name="Esteves A.C."/>
            <person name="Alves A."/>
        </authorList>
    </citation>
    <scope>NUCLEOTIDE SEQUENCE</scope>
    <source>
        <strain evidence="10">CBS 339.90</strain>
    </source>
</reference>
<sequence length="899" mass="100550">MSQNRYPPYTTYDAYFNAPPRAFEKQMEPGMQAILDSRHPMPRPFDTFTYPGYEGSFQTTSPAIDQGLQALLSANKPHASARDTYSNPIASFYHDADGPWNSVRATSQARGSTSNPTLTVPNLDYNSYRDAPASEISDSGYASQAAASQSIVNTNTEPTDYNRECGDLPVQVNSFSFTPTTHSSPAYGSPSFQTRNPDRTGIRSQSQNTLTCTRCGEVAKCRSDFKKHQLKHTKPWVCDVPDCTRKEGFTTVNDLQRHQKSVHRMGGMTKSFRCVADRCKNKDKLWPRLDNFKQHVQRMHKTDNMDDLIQRSQCSDPNPPRTRSVSPIDNALTEIDSKSSSPDLTHHKDSPYLAISPDRDEADSSRLAPDVKSYPRPHQGNLQQYQGNHEQPLHMPDDQKPALSPRPDAPRLKQSAAAATTRQTDAKNNPKSGRSKNQSLKRTSATEAGQSRLYGQLANVIASKITNGASDESLKKRVLKALLEVDPNEHIIAATSHRKSSAGKETRNSRHANRSPPGFRGPDGTETTISTAEVKTALATLSKKMSQKPNAMGKRIKCRMCPKLFRIPSELNKHQKRHTKPYGCTFSKCFKELGSKHDWKRHENSHGAESERWRCEQPFCDRASLRPSAPPLTNDDDSTTSSDATPKVCGVIFYDTTAFSAHLRSQHSLPEPQITTELCVRRIGRNRQSRFWCGFCESIIVLKTRGDNAWDDRCDHINLHFSQGEHIRDWLDVETNKRKGSLKRDTDCRTSTDQGGDEHDDEGDRSDGGRPDSPRMSAEGVDDLILTAPRDNNCGASDGCLTAIAGKKRSHEEMEAGGSDSSHAYARSDERLYQSQSKSREGETLFFCCHCKQGPYAWSLYQSCLDCEHEFCAGCDRRRHESSEESVDYNVLRHIAASS</sequence>
<feature type="region of interest" description="Disordered" evidence="8">
    <location>
        <begin position="809"/>
        <end position="835"/>
    </location>
</feature>
<dbReference type="PROSITE" id="PS00028">
    <property type="entry name" value="ZINC_FINGER_C2H2_1"/>
    <property type="match status" value="2"/>
</dbReference>
<comment type="caution">
    <text evidence="10">The sequence shown here is derived from an EMBL/GenBank/DDBJ whole genome shotgun (WGS) entry which is preliminary data.</text>
</comment>
<feature type="region of interest" description="Disordered" evidence="8">
    <location>
        <begin position="496"/>
        <end position="527"/>
    </location>
</feature>
<comment type="subcellular location">
    <subcellularLocation>
        <location evidence="1">Nucleus</location>
    </subcellularLocation>
</comment>
<dbReference type="AlphaFoldDB" id="A0AA40CYX6"/>
<dbReference type="Proteomes" id="UP001175001">
    <property type="component" value="Unassembled WGS sequence"/>
</dbReference>
<keyword evidence="6" id="KW-0539">Nucleus</keyword>
<dbReference type="EMBL" id="JAUJDW010000021">
    <property type="protein sequence ID" value="KAK0654383.1"/>
    <property type="molecule type" value="Genomic_DNA"/>
</dbReference>
<evidence type="ECO:0000256" key="7">
    <source>
        <dbReference type="PROSITE-ProRule" id="PRU00042"/>
    </source>
</evidence>
<evidence type="ECO:0000256" key="4">
    <source>
        <dbReference type="ARBA" id="ARBA00022771"/>
    </source>
</evidence>
<dbReference type="PROSITE" id="PS50157">
    <property type="entry name" value="ZINC_FINGER_C2H2_2"/>
    <property type="match status" value="1"/>
</dbReference>
<organism evidence="10 11">
    <name type="scientific">Lasiodiplodia hormozganensis</name>
    <dbReference type="NCBI Taxonomy" id="869390"/>
    <lineage>
        <taxon>Eukaryota</taxon>
        <taxon>Fungi</taxon>
        <taxon>Dikarya</taxon>
        <taxon>Ascomycota</taxon>
        <taxon>Pezizomycotina</taxon>
        <taxon>Dothideomycetes</taxon>
        <taxon>Dothideomycetes incertae sedis</taxon>
        <taxon>Botryosphaeriales</taxon>
        <taxon>Botryosphaeriaceae</taxon>
        <taxon>Lasiodiplodia</taxon>
    </lineage>
</organism>
<feature type="region of interest" description="Disordered" evidence="8">
    <location>
        <begin position="104"/>
        <end position="141"/>
    </location>
</feature>
<keyword evidence="4 7" id="KW-0863">Zinc-finger</keyword>
<feature type="compositionally biased region" description="Basic and acidic residues" evidence="8">
    <location>
        <begin position="826"/>
        <end position="835"/>
    </location>
</feature>
<keyword evidence="3" id="KW-0677">Repeat</keyword>
<protein>
    <submittedName>
        <fullName evidence="10">Zinc finger protein 17</fullName>
    </submittedName>
</protein>
<evidence type="ECO:0000256" key="1">
    <source>
        <dbReference type="ARBA" id="ARBA00004123"/>
    </source>
</evidence>
<evidence type="ECO:0000256" key="6">
    <source>
        <dbReference type="ARBA" id="ARBA00023242"/>
    </source>
</evidence>
<dbReference type="Gene3D" id="3.30.160.60">
    <property type="entry name" value="Classic Zinc Finger"/>
    <property type="match status" value="2"/>
</dbReference>
<dbReference type="PANTHER" id="PTHR24406">
    <property type="entry name" value="TRANSCRIPTIONAL REPRESSOR CTCFL-RELATED"/>
    <property type="match status" value="1"/>
</dbReference>
<dbReference type="SMART" id="SM00355">
    <property type="entry name" value="ZnF_C2H2"/>
    <property type="match status" value="6"/>
</dbReference>
<proteinExistence type="predicted"/>
<evidence type="ECO:0000256" key="2">
    <source>
        <dbReference type="ARBA" id="ARBA00022723"/>
    </source>
</evidence>
<keyword evidence="2" id="KW-0479">Metal-binding</keyword>
<feature type="compositionally biased region" description="Polar residues" evidence="8">
    <location>
        <begin position="417"/>
        <end position="448"/>
    </location>
</feature>
<dbReference type="InterPro" id="IPR036236">
    <property type="entry name" value="Znf_C2H2_sf"/>
</dbReference>
<dbReference type="GO" id="GO:0005634">
    <property type="term" value="C:nucleus"/>
    <property type="evidence" value="ECO:0007669"/>
    <property type="project" value="UniProtKB-SubCell"/>
</dbReference>
<evidence type="ECO:0000256" key="8">
    <source>
        <dbReference type="SAM" id="MobiDB-lite"/>
    </source>
</evidence>
<keyword evidence="5" id="KW-0862">Zinc</keyword>
<dbReference type="InterPro" id="IPR013087">
    <property type="entry name" value="Znf_C2H2_type"/>
</dbReference>
<name>A0AA40CYX6_9PEZI</name>
<evidence type="ECO:0000256" key="3">
    <source>
        <dbReference type="ARBA" id="ARBA00022737"/>
    </source>
</evidence>
<feature type="compositionally biased region" description="Polar residues" evidence="8">
    <location>
        <begin position="380"/>
        <end position="389"/>
    </location>
</feature>
<dbReference type="GO" id="GO:0008270">
    <property type="term" value="F:zinc ion binding"/>
    <property type="evidence" value="ECO:0007669"/>
    <property type="project" value="UniProtKB-KW"/>
</dbReference>
<feature type="compositionally biased region" description="Basic and acidic residues" evidence="8">
    <location>
        <begin position="741"/>
        <end position="750"/>
    </location>
</feature>
<evidence type="ECO:0000313" key="10">
    <source>
        <dbReference type="EMBL" id="KAK0654383.1"/>
    </source>
</evidence>
<dbReference type="InterPro" id="IPR050888">
    <property type="entry name" value="ZnF_C2H2-type_TF"/>
</dbReference>
<evidence type="ECO:0000313" key="11">
    <source>
        <dbReference type="Proteomes" id="UP001175001"/>
    </source>
</evidence>
<feature type="compositionally biased region" description="Polar residues" evidence="8">
    <location>
        <begin position="310"/>
        <end position="327"/>
    </location>
</feature>
<evidence type="ECO:0000256" key="5">
    <source>
        <dbReference type="ARBA" id="ARBA00022833"/>
    </source>
</evidence>
<feature type="domain" description="C2H2-type" evidence="9">
    <location>
        <begin position="556"/>
        <end position="583"/>
    </location>
</feature>
<feature type="compositionally biased region" description="Polar residues" evidence="8">
    <location>
        <begin position="104"/>
        <end position="120"/>
    </location>
</feature>
<feature type="region of interest" description="Disordered" evidence="8">
    <location>
        <begin position="309"/>
        <end position="448"/>
    </location>
</feature>
<feature type="region of interest" description="Disordered" evidence="8">
    <location>
        <begin position="624"/>
        <end position="643"/>
    </location>
</feature>
<feature type="compositionally biased region" description="Low complexity" evidence="8">
    <location>
        <begin position="176"/>
        <end position="185"/>
    </location>
</feature>